<evidence type="ECO:0000313" key="2">
    <source>
        <dbReference type="Proteomes" id="UP000187134"/>
    </source>
</evidence>
<dbReference type="InterPro" id="IPR029058">
    <property type="entry name" value="AB_hydrolase_fold"/>
</dbReference>
<reference evidence="1 2" key="1">
    <citation type="submission" date="2016-11" db="EMBL/GenBank/DDBJ databases">
        <title>Paenibacillus species isolates.</title>
        <authorList>
            <person name="Beno S.M."/>
        </authorList>
    </citation>
    <scope>NUCLEOTIDE SEQUENCE [LARGE SCALE GENOMIC DNA]</scope>
    <source>
        <strain evidence="1 2">FSL H8-0246</strain>
    </source>
</reference>
<sequence length="213" mass="22882">MEYKSFYRRVNEVKKTKLILMVFMSMILTLSIPGIGSSSKASAATARTPIVLVHGLTGSDSNFTAIESYLRSQGWTREELFAIDLPSKQGNQLLNSAAISRFVDDVLRETGHTKVNIVAHSMGGANSLYYILNRGGASKVDKLITLGGANRLTTTTAPSGIKVTSIYSTSDTIVSPTLSRLSGANNISVSLVSHIGLLFNSRVNALIKTALNE</sequence>
<dbReference type="PANTHER" id="PTHR32015">
    <property type="entry name" value="FASTING INDUCED LIPASE"/>
    <property type="match status" value="1"/>
</dbReference>
<protein>
    <submittedName>
        <fullName evidence="1">Esterase</fullName>
    </submittedName>
</protein>
<dbReference type="GO" id="GO:0016298">
    <property type="term" value="F:lipase activity"/>
    <property type="evidence" value="ECO:0007669"/>
    <property type="project" value="TreeGrafter"/>
</dbReference>
<dbReference type="Proteomes" id="UP000187134">
    <property type="component" value="Unassembled WGS sequence"/>
</dbReference>
<dbReference type="Gene3D" id="3.40.50.1820">
    <property type="entry name" value="alpha/beta hydrolase"/>
    <property type="match status" value="1"/>
</dbReference>
<accession>A0A1R1C763</accession>
<comment type="caution">
    <text evidence="1">The sequence shown here is derived from an EMBL/GenBank/DDBJ whole genome shotgun (WGS) entry which is preliminary data.</text>
</comment>
<dbReference type="GO" id="GO:0016042">
    <property type="term" value="P:lipid catabolic process"/>
    <property type="evidence" value="ECO:0007669"/>
    <property type="project" value="InterPro"/>
</dbReference>
<evidence type="ECO:0000313" key="1">
    <source>
        <dbReference type="EMBL" id="OMF17858.1"/>
    </source>
</evidence>
<organism evidence="1 2">
    <name type="scientific">Paenibacillus amylolyticus</name>
    <dbReference type="NCBI Taxonomy" id="1451"/>
    <lineage>
        <taxon>Bacteria</taxon>
        <taxon>Bacillati</taxon>
        <taxon>Bacillota</taxon>
        <taxon>Bacilli</taxon>
        <taxon>Bacillales</taxon>
        <taxon>Paenibacillaceae</taxon>
        <taxon>Paenibacillus</taxon>
    </lineage>
</organism>
<name>A0A1R1C763_PAEAM</name>
<dbReference type="InterPro" id="IPR002918">
    <property type="entry name" value="Lipase_EstA/Esterase_EstB"/>
</dbReference>
<dbReference type="PANTHER" id="PTHR32015:SF1">
    <property type="entry name" value="LIPASE"/>
    <property type="match status" value="1"/>
</dbReference>
<gene>
    <name evidence="1" type="ORF">BK131_07880</name>
</gene>
<dbReference type="Pfam" id="PF01674">
    <property type="entry name" value="Lipase_2"/>
    <property type="match status" value="1"/>
</dbReference>
<dbReference type="EMBL" id="MRTJ01000001">
    <property type="protein sequence ID" value="OMF17858.1"/>
    <property type="molecule type" value="Genomic_DNA"/>
</dbReference>
<dbReference type="SUPFAM" id="SSF53474">
    <property type="entry name" value="alpha/beta-Hydrolases"/>
    <property type="match status" value="1"/>
</dbReference>
<dbReference type="AlphaFoldDB" id="A0A1R1C763"/>
<proteinExistence type="predicted"/>